<gene>
    <name evidence="9" type="ORF">VitviT2T_017795</name>
</gene>
<protein>
    <recommendedName>
        <fullName evidence="11">Cellulose synthase-like protein H1</fullName>
    </recommendedName>
</protein>
<dbReference type="SUPFAM" id="SSF53448">
    <property type="entry name" value="Nucleotide-diphospho-sugar transferases"/>
    <property type="match status" value="1"/>
</dbReference>
<evidence type="ECO:0000256" key="6">
    <source>
        <dbReference type="ARBA" id="ARBA00023136"/>
    </source>
</evidence>
<dbReference type="Gene3D" id="3.90.550.10">
    <property type="entry name" value="Spore Coat Polysaccharide Biosynthesis Protein SpsA, Chain A"/>
    <property type="match status" value="1"/>
</dbReference>
<dbReference type="PANTHER" id="PTHR13301">
    <property type="entry name" value="X-BOX TRANSCRIPTION FACTOR-RELATED"/>
    <property type="match status" value="1"/>
</dbReference>
<dbReference type="InterPro" id="IPR029044">
    <property type="entry name" value="Nucleotide-diphossugar_trans"/>
</dbReference>
<evidence type="ECO:0000256" key="3">
    <source>
        <dbReference type="ARBA" id="ARBA00022679"/>
    </source>
</evidence>
<feature type="transmembrane region" description="Helical" evidence="8">
    <location>
        <begin position="759"/>
        <end position="776"/>
    </location>
</feature>
<accession>A0ABY9CW52</accession>
<dbReference type="InterPro" id="IPR005150">
    <property type="entry name" value="Cellulose_synth"/>
</dbReference>
<feature type="transmembrane region" description="Helical" evidence="8">
    <location>
        <begin position="640"/>
        <end position="659"/>
    </location>
</feature>
<evidence type="ECO:0008006" key="11">
    <source>
        <dbReference type="Google" id="ProtNLM"/>
    </source>
</evidence>
<sequence length="778" mass="87126">MAKPIPSPLYEKIPQKNTLHRALDLTIFFLLLSLLAYRLLSLKNNGFTWLLAFLCESWFTFIWILNVSTKWNPVSYKTYPERLLQCYRVDELPPVDMFVTTADPMLEPPIITVNTVLSLLAVDYPANKLSCYVSDDGASPLTFYALLEASKFAKLWVPFCKKYGIQTRAPFRYISRELLPSHDNSTEFLQEYRKIMGEYEELRRRIEDATLKSISYEFSTADFVAFSNIKKGSHPTIIKVILENKESRSDGLPHLVYVSREKDPKHPHHYKAGAMNVLTRVSGAMTNAPFMLNVDCDMYANNPLIFHHAMCLLLGSKNEQDCGFVQSPQCFYDGLKDDPFGNQLVVLYKYLGSGIAGLQGPTYSGTGCFHRRKVIYGLWPDGRMEIKGRSGKLTDERIQKTFGNSKEFTTTAARLLSGLSGISHCPYDLLNRVEAAQEVATCSYEYGTSWGTKELGLAGGHQDEPRKRQGSCKSLGVVHEIGWLYGTTTEDVLTGMRIHARGWKSTDCRPDPPAFLGCAPSGGPAALTQQKRWATGFLEILFSKNSPFIASFTAKLQFRQCLAYVWLISWALRSIPELCYLALPAYCIMAGSHFLPKVQEPAVLIPISLFVSYNFYNLFEYYGAGFSIRACWNNLRMGRITAVTAWLFGFFSVILKLLGLSETVFEVTKKDQSTTPGEGSDNDAGRFTFDGSLIFVPATTLLLVHLMALFTALLGLFDHVGIESRIGEIICSVWVVLCFSPFLEGLFGKGKYGIPTSSISKSVALALLFLACTTTVRK</sequence>
<feature type="transmembrane region" description="Helical" evidence="8">
    <location>
        <begin position="601"/>
        <end position="619"/>
    </location>
</feature>
<keyword evidence="4 8" id="KW-0812">Transmembrane</keyword>
<feature type="transmembrane region" description="Helical" evidence="8">
    <location>
        <begin position="694"/>
        <end position="717"/>
    </location>
</feature>
<evidence type="ECO:0000256" key="1">
    <source>
        <dbReference type="ARBA" id="ARBA00004127"/>
    </source>
</evidence>
<evidence type="ECO:0000256" key="7">
    <source>
        <dbReference type="ARBA" id="ARBA00023316"/>
    </source>
</evidence>
<evidence type="ECO:0000313" key="10">
    <source>
        <dbReference type="Proteomes" id="UP001227230"/>
    </source>
</evidence>
<keyword evidence="3" id="KW-0808">Transferase</keyword>
<name>A0ABY9CW52_VITVI</name>
<feature type="transmembrane region" description="Helical" evidence="8">
    <location>
        <begin position="729"/>
        <end position="747"/>
    </location>
</feature>
<keyword evidence="10" id="KW-1185">Reference proteome</keyword>
<evidence type="ECO:0000256" key="5">
    <source>
        <dbReference type="ARBA" id="ARBA00022989"/>
    </source>
</evidence>
<evidence type="ECO:0000256" key="4">
    <source>
        <dbReference type="ARBA" id="ARBA00022692"/>
    </source>
</evidence>
<feature type="transmembrane region" description="Helical" evidence="8">
    <location>
        <begin position="21"/>
        <end position="40"/>
    </location>
</feature>
<organism evidence="9 10">
    <name type="scientific">Vitis vinifera</name>
    <name type="common">Grape</name>
    <dbReference type="NCBI Taxonomy" id="29760"/>
    <lineage>
        <taxon>Eukaryota</taxon>
        <taxon>Viridiplantae</taxon>
        <taxon>Streptophyta</taxon>
        <taxon>Embryophyta</taxon>
        <taxon>Tracheophyta</taxon>
        <taxon>Spermatophyta</taxon>
        <taxon>Magnoliopsida</taxon>
        <taxon>eudicotyledons</taxon>
        <taxon>Gunneridae</taxon>
        <taxon>Pentapetalae</taxon>
        <taxon>rosids</taxon>
        <taxon>Vitales</taxon>
        <taxon>Vitaceae</taxon>
        <taxon>Viteae</taxon>
        <taxon>Vitis</taxon>
    </lineage>
</organism>
<feature type="transmembrane region" description="Helical" evidence="8">
    <location>
        <begin position="46"/>
        <end position="67"/>
    </location>
</feature>
<keyword evidence="5 8" id="KW-1133">Transmembrane helix</keyword>
<dbReference type="EMBL" id="CP126659">
    <property type="protein sequence ID" value="WJZ99344.1"/>
    <property type="molecule type" value="Genomic_DNA"/>
</dbReference>
<evidence type="ECO:0000256" key="2">
    <source>
        <dbReference type="ARBA" id="ARBA00022676"/>
    </source>
</evidence>
<reference evidence="9 10" key="1">
    <citation type="journal article" date="2023" name="Hortic Res">
        <title>The complete reference genome for grapevine (Vitis vinifera L.) genetics and breeding.</title>
        <authorList>
            <person name="Shi X."/>
            <person name="Cao S."/>
            <person name="Wang X."/>
            <person name="Huang S."/>
            <person name="Wang Y."/>
            <person name="Liu Z."/>
            <person name="Liu W."/>
            <person name="Leng X."/>
            <person name="Peng Y."/>
            <person name="Wang N."/>
            <person name="Wang Y."/>
            <person name="Ma Z."/>
            <person name="Xu X."/>
            <person name="Zhang F."/>
            <person name="Xue H."/>
            <person name="Zhong H."/>
            <person name="Wang Y."/>
            <person name="Zhang K."/>
            <person name="Velt A."/>
            <person name="Avia K."/>
            <person name="Holtgrawe D."/>
            <person name="Grimplet J."/>
            <person name="Matus J.T."/>
            <person name="Ware D."/>
            <person name="Wu X."/>
            <person name="Wang H."/>
            <person name="Liu C."/>
            <person name="Fang Y."/>
            <person name="Rustenholz C."/>
            <person name="Cheng Z."/>
            <person name="Xiao H."/>
            <person name="Zhou Y."/>
        </authorList>
    </citation>
    <scope>NUCLEOTIDE SEQUENCE [LARGE SCALE GENOMIC DNA]</scope>
    <source>
        <strain evidence="10">cv. Pinot noir / PN40024</strain>
        <tissue evidence="9">Leaf</tissue>
    </source>
</reference>
<dbReference type="Pfam" id="PF03552">
    <property type="entry name" value="Cellulose_synt"/>
    <property type="match status" value="2"/>
</dbReference>
<dbReference type="Proteomes" id="UP001227230">
    <property type="component" value="Chromosome 12"/>
</dbReference>
<proteinExistence type="predicted"/>
<keyword evidence="2" id="KW-0328">Glycosyltransferase</keyword>
<evidence type="ECO:0000256" key="8">
    <source>
        <dbReference type="SAM" id="Phobius"/>
    </source>
</evidence>
<comment type="subcellular location">
    <subcellularLocation>
        <location evidence="1">Endomembrane system</location>
        <topology evidence="1">Multi-pass membrane protein</topology>
    </subcellularLocation>
</comment>
<keyword evidence="6 8" id="KW-0472">Membrane</keyword>
<keyword evidence="7" id="KW-0961">Cell wall biogenesis/degradation</keyword>
<evidence type="ECO:0000313" key="9">
    <source>
        <dbReference type="EMBL" id="WJZ99344.1"/>
    </source>
</evidence>